<keyword evidence="2" id="KW-0472">Membrane</keyword>
<accession>A0A2T0MHC5</accession>
<feature type="signal peptide" evidence="4">
    <location>
        <begin position="1"/>
        <end position="19"/>
    </location>
</feature>
<proteinExistence type="predicted"/>
<name>A0A2T0MHC5_9FLAO</name>
<dbReference type="RefSeq" id="WP_106143891.1">
    <property type="nucleotide sequence ID" value="NZ_PVYX01000001.1"/>
</dbReference>
<dbReference type="SUPFAM" id="SSF56935">
    <property type="entry name" value="Porins"/>
    <property type="match status" value="1"/>
</dbReference>
<evidence type="ECO:0000313" key="7">
    <source>
        <dbReference type="Proteomes" id="UP000237640"/>
    </source>
</evidence>
<dbReference type="GO" id="GO:0009279">
    <property type="term" value="C:cell outer membrane"/>
    <property type="evidence" value="ECO:0007669"/>
    <property type="project" value="UniProtKB-SubCell"/>
</dbReference>
<gene>
    <name evidence="6" type="ORF">CLV81_0963</name>
</gene>
<keyword evidence="6" id="KW-0121">Carboxypeptidase</keyword>
<evidence type="ECO:0000256" key="2">
    <source>
        <dbReference type="ARBA" id="ARBA00023136"/>
    </source>
</evidence>
<dbReference type="InterPro" id="IPR008969">
    <property type="entry name" value="CarboxyPept-like_regulatory"/>
</dbReference>
<keyword evidence="7" id="KW-1185">Reference proteome</keyword>
<sequence length="1040" mass="116481">MKKIFILAGLVLSTTSLRAQETTGRLEGKIMANNDEPLPFANIVVTDSETNFKFGAISQESGYYSVQNIPPGNAYTITVSFLGYQSTAIQGVKINLSETTYQDFVLQEQGESLDEVVVIADQSTSSEFEQTIDSEALKNTPTITRSIQDLTRNLPEANLNSFAGASNRFNNLNIDGVANNDVIGFQEPSSGAAGSSANGSPGSLARTQPIGFGAIKQLSVKTTPFDVSIGNFSGANLDVVTKNGTNTAQTEVYGYGNNQALVGRYSDGIEQNVQSFYDFQIGFSTGGAIKKDKLFYFMNFEQATSNNPVLNAPGSSSSNISTETINLIVDKLQTDYNYDPGTFTDASLRTNSTKLFLRFDFNISDQTKLTLRNNYVNSFADNLEWNESIFNFGNQGFRHNSVANSLTAELKSNFDNSSSNLLSIGYNYGKEGRDFDGEVFPHLQISDASNRIFAGTYREASVYNTRLNTLQIADKFTVFKNKHTLTFGGLAQYNDIDYGFLSAWNGRWEYSSVENFLNDRPSRIRGVYRLNDNTFDFVQNTPSATVDVLVAGLYAQDRFRYSDKLALTFGVRLDSQFLLNEIPLSEEVTQTPEFSQFSNEIRTAPHINPRFGFEYTFDAARRIKMHGGSGLFTGRLPYLWFAYAEYISGTQYFNVDIRPDGVQTIVNDVSDLAGDSPIAEINLVDNDFELPREWKSNLGFNLKLPHNYHLTFDASYTKVLKGIFFQSINRRDNVGTFDGADNRTYFLETGDAIKINPNFTNVFLLTNSNDGYRYNLTLGLSKSTSNYNGYLGYTFGRSRDISSTVRSSPAANFEWNQSITPNAPSLSASNFDLRHRFVSNHTYGLDFGKKGQLEISALYNGTSGNPFSFVYQGDVNQDGSSRNDLIYIPMDASEINLIDITDVNGNVTQTTAEQWERLNAFIEGNDYLRSNRGGFAERNESKTPWNHRLDAKLAYNLNLGGRNRLRFSMDIFNVFNLINRDWGRLVFVPNVVNSNFSLLRFRGIENNQPLFQYTNTDATPWVVDNQNSRWRMQFGATYQF</sequence>
<keyword evidence="6" id="KW-0645">Protease</keyword>
<feature type="domain" description="TonB-dependent transporter Oar-like beta-barrel" evidence="5">
    <location>
        <begin position="320"/>
        <end position="979"/>
    </location>
</feature>
<protein>
    <submittedName>
        <fullName evidence="6">Carboxypeptidase-like protein</fullName>
    </submittedName>
</protein>
<dbReference type="SUPFAM" id="SSF49464">
    <property type="entry name" value="Carboxypeptidase regulatory domain-like"/>
    <property type="match status" value="1"/>
</dbReference>
<dbReference type="AlphaFoldDB" id="A0A2T0MHC5"/>
<keyword evidence="6" id="KW-0378">Hydrolase</keyword>
<evidence type="ECO:0000256" key="1">
    <source>
        <dbReference type="ARBA" id="ARBA00004442"/>
    </source>
</evidence>
<keyword evidence="4" id="KW-0732">Signal</keyword>
<organism evidence="6 7">
    <name type="scientific">Flagellimonas meridianipacifica</name>
    <dbReference type="NCBI Taxonomy" id="1080225"/>
    <lineage>
        <taxon>Bacteria</taxon>
        <taxon>Pseudomonadati</taxon>
        <taxon>Bacteroidota</taxon>
        <taxon>Flavobacteriia</taxon>
        <taxon>Flavobacteriales</taxon>
        <taxon>Flavobacteriaceae</taxon>
        <taxon>Flagellimonas</taxon>
    </lineage>
</organism>
<keyword evidence="3" id="KW-0998">Cell outer membrane</keyword>
<dbReference type="Proteomes" id="UP000237640">
    <property type="component" value="Unassembled WGS sequence"/>
</dbReference>
<reference evidence="6 7" key="1">
    <citation type="submission" date="2018-03" db="EMBL/GenBank/DDBJ databases">
        <title>Genomic Encyclopedia of Archaeal and Bacterial Type Strains, Phase II (KMG-II): from individual species to whole genera.</title>
        <authorList>
            <person name="Goeker M."/>
        </authorList>
    </citation>
    <scope>NUCLEOTIDE SEQUENCE [LARGE SCALE GENOMIC DNA]</scope>
    <source>
        <strain evidence="6 7">DSM 25027</strain>
    </source>
</reference>
<dbReference type="OrthoDB" id="9768147at2"/>
<evidence type="ECO:0000256" key="4">
    <source>
        <dbReference type="SAM" id="SignalP"/>
    </source>
</evidence>
<evidence type="ECO:0000313" key="6">
    <source>
        <dbReference type="EMBL" id="PRX56962.1"/>
    </source>
</evidence>
<dbReference type="Pfam" id="PF13620">
    <property type="entry name" value="CarboxypepD_reg"/>
    <property type="match status" value="1"/>
</dbReference>
<evidence type="ECO:0000259" key="5">
    <source>
        <dbReference type="Pfam" id="PF25183"/>
    </source>
</evidence>
<dbReference type="EMBL" id="PVYX01000001">
    <property type="protein sequence ID" value="PRX56962.1"/>
    <property type="molecule type" value="Genomic_DNA"/>
</dbReference>
<dbReference type="InterPro" id="IPR036942">
    <property type="entry name" value="Beta-barrel_TonB_sf"/>
</dbReference>
<comment type="subcellular location">
    <subcellularLocation>
        <location evidence="1">Cell outer membrane</location>
    </subcellularLocation>
</comment>
<dbReference type="InterPro" id="IPR057601">
    <property type="entry name" value="Oar-like_b-barrel"/>
</dbReference>
<dbReference type="GO" id="GO:0004180">
    <property type="term" value="F:carboxypeptidase activity"/>
    <property type="evidence" value="ECO:0007669"/>
    <property type="project" value="UniProtKB-KW"/>
</dbReference>
<dbReference type="Gene3D" id="2.60.40.1120">
    <property type="entry name" value="Carboxypeptidase-like, regulatory domain"/>
    <property type="match status" value="1"/>
</dbReference>
<feature type="chain" id="PRO_5015684397" evidence="4">
    <location>
        <begin position="20"/>
        <end position="1040"/>
    </location>
</feature>
<dbReference type="Gene3D" id="2.40.170.20">
    <property type="entry name" value="TonB-dependent receptor, beta-barrel domain"/>
    <property type="match status" value="1"/>
</dbReference>
<evidence type="ECO:0000256" key="3">
    <source>
        <dbReference type="ARBA" id="ARBA00023237"/>
    </source>
</evidence>
<comment type="caution">
    <text evidence="6">The sequence shown here is derived from an EMBL/GenBank/DDBJ whole genome shotgun (WGS) entry which is preliminary data.</text>
</comment>
<dbReference type="Pfam" id="PF25183">
    <property type="entry name" value="OMP_b-brl_4"/>
    <property type="match status" value="1"/>
</dbReference>